<dbReference type="Proteomes" id="UP001501410">
    <property type="component" value="Unassembled WGS sequence"/>
</dbReference>
<reference evidence="3" key="1">
    <citation type="journal article" date="2019" name="Int. J. Syst. Evol. Microbiol.">
        <title>The Global Catalogue of Microorganisms (GCM) 10K type strain sequencing project: providing services to taxonomists for standard genome sequencing and annotation.</title>
        <authorList>
            <consortium name="The Broad Institute Genomics Platform"/>
            <consortium name="The Broad Institute Genome Sequencing Center for Infectious Disease"/>
            <person name="Wu L."/>
            <person name="Ma J."/>
        </authorList>
    </citation>
    <scope>NUCLEOTIDE SEQUENCE [LARGE SCALE GENOMIC DNA]</scope>
    <source>
        <strain evidence="3">JCM 31921</strain>
    </source>
</reference>
<dbReference type="GO" id="GO:0032259">
    <property type="term" value="P:methylation"/>
    <property type="evidence" value="ECO:0007669"/>
    <property type="project" value="UniProtKB-KW"/>
</dbReference>
<evidence type="ECO:0000313" key="2">
    <source>
        <dbReference type="EMBL" id="GAA4450725.1"/>
    </source>
</evidence>
<dbReference type="PANTHER" id="PTHR45180">
    <property type="entry name" value="OS01G0307686 PROTEIN"/>
    <property type="match status" value="1"/>
</dbReference>
<dbReference type="PANTHER" id="PTHR45180:SF1">
    <property type="entry name" value="OS01G0307686 PROTEIN"/>
    <property type="match status" value="1"/>
</dbReference>
<evidence type="ECO:0000313" key="3">
    <source>
        <dbReference type="Proteomes" id="UP001501410"/>
    </source>
</evidence>
<protein>
    <submittedName>
        <fullName evidence="2">Class I SAM-dependent methyltransferase</fullName>
    </submittedName>
</protein>
<keyword evidence="3" id="KW-1185">Reference proteome</keyword>
<organism evidence="2 3">
    <name type="scientific">Rurimicrobium arvi</name>
    <dbReference type="NCBI Taxonomy" id="2049916"/>
    <lineage>
        <taxon>Bacteria</taxon>
        <taxon>Pseudomonadati</taxon>
        <taxon>Bacteroidota</taxon>
        <taxon>Chitinophagia</taxon>
        <taxon>Chitinophagales</taxon>
        <taxon>Chitinophagaceae</taxon>
        <taxon>Rurimicrobium</taxon>
    </lineage>
</organism>
<accession>A0ABP8MI46</accession>
<keyword evidence="2" id="KW-0808">Transferase</keyword>
<gene>
    <name evidence="2" type="ORF">GCM10023092_07140</name>
</gene>
<sequence>MSDTFRKFGQHQAMKDLFSTNAALYAQFRPHYPDELFRFIYAQLENHESAWDVGTGNGQIAAKLARHFTTVLATDISDKQLAEASRLPNIQYRKQAAEAVFSEQENFDLIISAQAIHWFDFPSFYARVYEHLKPKGLLAATGYGLIGCKDEQFNGAIRHLYYDLLGNCWDPERKYIDDAYKTIPFPFREISCPHFAIAEQWTANRLCAYLETWSAVNHYKERYEKDPLASIRQMASAVDPEVLYDFEFPVFVRAGFAIR</sequence>
<proteinExistence type="predicted"/>
<dbReference type="CDD" id="cd02440">
    <property type="entry name" value="AdoMet_MTases"/>
    <property type="match status" value="1"/>
</dbReference>
<dbReference type="InterPro" id="IPR029063">
    <property type="entry name" value="SAM-dependent_MTases_sf"/>
</dbReference>
<dbReference type="GO" id="GO:0008168">
    <property type="term" value="F:methyltransferase activity"/>
    <property type="evidence" value="ECO:0007669"/>
    <property type="project" value="UniProtKB-KW"/>
</dbReference>
<dbReference type="Gene3D" id="3.40.50.150">
    <property type="entry name" value="Vaccinia Virus protein VP39"/>
    <property type="match status" value="1"/>
</dbReference>
<feature type="domain" description="Methyltransferase type 11" evidence="1">
    <location>
        <begin position="52"/>
        <end position="139"/>
    </location>
</feature>
<name>A0ABP8MI46_9BACT</name>
<dbReference type="Pfam" id="PF08241">
    <property type="entry name" value="Methyltransf_11"/>
    <property type="match status" value="1"/>
</dbReference>
<dbReference type="SUPFAM" id="SSF53335">
    <property type="entry name" value="S-adenosyl-L-methionine-dependent methyltransferases"/>
    <property type="match status" value="1"/>
</dbReference>
<comment type="caution">
    <text evidence="2">The sequence shown here is derived from an EMBL/GenBank/DDBJ whole genome shotgun (WGS) entry which is preliminary data.</text>
</comment>
<evidence type="ECO:0000259" key="1">
    <source>
        <dbReference type="Pfam" id="PF08241"/>
    </source>
</evidence>
<keyword evidence="2" id="KW-0489">Methyltransferase</keyword>
<dbReference type="InterPro" id="IPR013216">
    <property type="entry name" value="Methyltransf_11"/>
</dbReference>
<dbReference type="EMBL" id="BAABEZ010000004">
    <property type="protein sequence ID" value="GAA4450725.1"/>
    <property type="molecule type" value="Genomic_DNA"/>
</dbReference>